<keyword evidence="3" id="KW-1185">Reference proteome</keyword>
<comment type="caution">
    <text evidence="2">The sequence shown here is derived from an EMBL/GenBank/DDBJ whole genome shotgun (WGS) entry which is preliminary data.</text>
</comment>
<dbReference type="InterPro" id="IPR024344">
    <property type="entry name" value="MDMPI_metal-binding"/>
</dbReference>
<dbReference type="InterPro" id="IPR017517">
    <property type="entry name" value="Maleyloyr_isom"/>
</dbReference>
<evidence type="ECO:0000313" key="2">
    <source>
        <dbReference type="EMBL" id="GLW67239.1"/>
    </source>
</evidence>
<dbReference type="EMBL" id="BSRZ01000021">
    <property type="protein sequence ID" value="GLW67239.1"/>
    <property type="molecule type" value="Genomic_DNA"/>
</dbReference>
<gene>
    <name evidence="2" type="ORF">Arub01_54820</name>
</gene>
<protein>
    <recommendedName>
        <fullName evidence="1">Mycothiol-dependent maleylpyruvate isomerase metal-binding domain-containing protein</fullName>
    </recommendedName>
</protein>
<proteinExistence type="predicted"/>
<dbReference type="Gene3D" id="1.20.120.450">
    <property type="entry name" value="dinb family like domain"/>
    <property type="match status" value="1"/>
</dbReference>
<dbReference type="InterPro" id="IPR034660">
    <property type="entry name" value="DinB/YfiT-like"/>
</dbReference>
<organism evidence="2 3">
    <name type="scientific">Actinomadura rubrobrunea</name>
    <dbReference type="NCBI Taxonomy" id="115335"/>
    <lineage>
        <taxon>Bacteria</taxon>
        <taxon>Bacillati</taxon>
        <taxon>Actinomycetota</taxon>
        <taxon>Actinomycetes</taxon>
        <taxon>Streptosporangiales</taxon>
        <taxon>Thermomonosporaceae</taxon>
        <taxon>Actinomadura</taxon>
    </lineage>
</organism>
<evidence type="ECO:0000259" key="1">
    <source>
        <dbReference type="Pfam" id="PF11716"/>
    </source>
</evidence>
<dbReference type="GO" id="GO:0046872">
    <property type="term" value="F:metal ion binding"/>
    <property type="evidence" value="ECO:0007669"/>
    <property type="project" value="InterPro"/>
</dbReference>
<reference evidence="2" key="1">
    <citation type="submission" date="2023-02" db="EMBL/GenBank/DDBJ databases">
        <title>Actinomadura rubrobrunea NBRC 14622.</title>
        <authorList>
            <person name="Ichikawa N."/>
            <person name="Sato H."/>
            <person name="Tonouchi N."/>
        </authorList>
    </citation>
    <scope>NUCLEOTIDE SEQUENCE</scope>
    <source>
        <strain evidence="2">NBRC 14622</strain>
    </source>
</reference>
<sequence>MPLLDAIRFPLEDELRAERHRLIKTLAELTDEEFASGRTLCAGWAPRDVLAHVIGVDYPLAFYLPRGLRINAANQAQVDRVRRLSRDRLMEWAAHWADHPSTTTRVAAVFLLGDLGVHHQDILRGLGRERDVPDAVASAILREGVELSLALNRRVLRYRLVPTDGRRPIGRGPEVRGTREALGMWLAGRDEVAAELEFS</sequence>
<feature type="domain" description="Mycothiol-dependent maleylpyruvate isomerase metal-binding" evidence="1">
    <location>
        <begin position="15"/>
        <end position="98"/>
    </location>
</feature>
<dbReference type="Proteomes" id="UP001165124">
    <property type="component" value="Unassembled WGS sequence"/>
</dbReference>
<dbReference type="NCBIfam" id="TIGR03083">
    <property type="entry name" value="maleylpyruvate isomerase family mycothiol-dependent enzyme"/>
    <property type="match status" value="1"/>
</dbReference>
<dbReference type="Pfam" id="PF11716">
    <property type="entry name" value="MDMPI_N"/>
    <property type="match status" value="1"/>
</dbReference>
<accession>A0A9W6Q267</accession>
<dbReference type="SUPFAM" id="SSF109854">
    <property type="entry name" value="DinB/YfiT-like putative metalloenzymes"/>
    <property type="match status" value="1"/>
</dbReference>
<evidence type="ECO:0000313" key="3">
    <source>
        <dbReference type="Proteomes" id="UP001165124"/>
    </source>
</evidence>
<dbReference type="AlphaFoldDB" id="A0A9W6Q267"/>
<name>A0A9W6Q267_9ACTN</name>
<dbReference type="RefSeq" id="WP_067917301.1">
    <property type="nucleotide sequence ID" value="NZ_BSRZ01000021.1"/>
</dbReference>